<dbReference type="EMBL" id="FNEI01000002">
    <property type="protein sequence ID" value="SDI44270.1"/>
    <property type="molecule type" value="Genomic_DNA"/>
</dbReference>
<gene>
    <name evidence="1" type="ORF">SAMN05216555_102293</name>
</gene>
<evidence type="ECO:0000313" key="1">
    <source>
        <dbReference type="EMBL" id="SDI44270.1"/>
    </source>
</evidence>
<dbReference type="InterPro" id="IPR000182">
    <property type="entry name" value="GNAT_dom"/>
</dbReference>
<dbReference type="InterPro" id="IPR051531">
    <property type="entry name" value="N-acetyltransferase"/>
</dbReference>
<dbReference type="Gene3D" id="3.40.630.30">
    <property type="match status" value="1"/>
</dbReference>
<dbReference type="RefSeq" id="WP_074587031.1">
    <property type="nucleotide sequence ID" value="NZ_FNEI01000002.1"/>
</dbReference>
<dbReference type="AlphaFoldDB" id="A0A1G8KMY5"/>
<dbReference type="OrthoDB" id="9132139at2"/>
<protein>
    <submittedName>
        <fullName evidence="1">Protein N-acetyltransferase, RimJ/RimL family</fullName>
    </submittedName>
</protein>
<organism evidence="1 2">
    <name type="scientific">Arthrobacter cupressi</name>
    <dbReference type="NCBI Taxonomy" id="1045773"/>
    <lineage>
        <taxon>Bacteria</taxon>
        <taxon>Bacillati</taxon>
        <taxon>Actinomycetota</taxon>
        <taxon>Actinomycetes</taxon>
        <taxon>Micrococcales</taxon>
        <taxon>Micrococcaceae</taxon>
        <taxon>Arthrobacter</taxon>
    </lineage>
</organism>
<proteinExistence type="predicted"/>
<reference evidence="2" key="1">
    <citation type="submission" date="2016-10" db="EMBL/GenBank/DDBJ databases">
        <authorList>
            <person name="Varghese N."/>
            <person name="Submissions S."/>
        </authorList>
    </citation>
    <scope>NUCLEOTIDE SEQUENCE [LARGE SCALE GENOMIC DNA]</scope>
    <source>
        <strain evidence="2">CGMCC 1.10783</strain>
    </source>
</reference>
<dbReference type="InterPro" id="IPR016181">
    <property type="entry name" value="Acyl_CoA_acyltransferase"/>
</dbReference>
<dbReference type="STRING" id="1045773.SAMN05216555_102293"/>
<dbReference type="GO" id="GO:0016747">
    <property type="term" value="F:acyltransferase activity, transferring groups other than amino-acyl groups"/>
    <property type="evidence" value="ECO:0007669"/>
    <property type="project" value="InterPro"/>
</dbReference>
<dbReference type="Proteomes" id="UP000182130">
    <property type="component" value="Unassembled WGS sequence"/>
</dbReference>
<dbReference type="Pfam" id="PF13302">
    <property type="entry name" value="Acetyltransf_3"/>
    <property type="match status" value="1"/>
</dbReference>
<accession>A0A1G8KMY5</accession>
<dbReference type="PROSITE" id="PS51186">
    <property type="entry name" value="GNAT"/>
    <property type="match status" value="1"/>
</dbReference>
<keyword evidence="1" id="KW-0808">Transferase</keyword>
<dbReference type="PANTHER" id="PTHR43792">
    <property type="entry name" value="GNAT FAMILY, PUTATIVE (AFU_ORTHOLOGUE AFUA_3G00765)-RELATED-RELATED"/>
    <property type="match status" value="1"/>
</dbReference>
<name>A0A1G8KMY5_9MICC</name>
<keyword evidence="2" id="KW-1185">Reference proteome</keyword>
<evidence type="ECO:0000313" key="2">
    <source>
        <dbReference type="Proteomes" id="UP000182130"/>
    </source>
</evidence>
<dbReference type="PANTHER" id="PTHR43792:SF1">
    <property type="entry name" value="N-ACETYLTRANSFERASE DOMAIN-CONTAINING PROTEIN"/>
    <property type="match status" value="1"/>
</dbReference>
<dbReference type="SUPFAM" id="SSF55729">
    <property type="entry name" value="Acyl-CoA N-acyltransferases (Nat)"/>
    <property type="match status" value="1"/>
</dbReference>
<sequence length="188" mass="21208">MPSIDLPLRTERLLLRRFEAGDLERFHAYQSLPATARFLLRPALSLTQAMEALGRYANFSFEKEGDWVCLAIERADEPGLIGEVVLKWLPGTGQAEIGWIMAPEGRGHGYATEAAEAVLRLGFETLMFHRIDAKLDALNTGSAGICERLGMRLEATLVDNWHYKGQWSTELIYAMLDSEWRRRTSIAP</sequence>